<dbReference type="InterPro" id="IPR038375">
    <property type="entry name" value="NDUFAF7_sf"/>
</dbReference>
<organism evidence="3 4">
    <name type="scientific">Plantactinospora soyae</name>
    <dbReference type="NCBI Taxonomy" id="1544732"/>
    <lineage>
        <taxon>Bacteria</taxon>
        <taxon>Bacillati</taxon>
        <taxon>Actinomycetota</taxon>
        <taxon>Actinomycetes</taxon>
        <taxon>Micromonosporales</taxon>
        <taxon>Micromonosporaceae</taxon>
        <taxon>Plantactinospora</taxon>
    </lineage>
</organism>
<keyword evidence="1 3" id="KW-0489">Methyltransferase</keyword>
<dbReference type="PANTHER" id="PTHR12049">
    <property type="entry name" value="PROTEIN ARGININE METHYLTRANSFERASE NDUFAF7, MITOCHONDRIAL"/>
    <property type="match status" value="1"/>
</dbReference>
<dbReference type="InterPro" id="IPR003788">
    <property type="entry name" value="NDUFAF7"/>
</dbReference>
<dbReference type="AlphaFoldDB" id="A0A927M1P4"/>
<dbReference type="GO" id="GO:0032259">
    <property type="term" value="P:methylation"/>
    <property type="evidence" value="ECO:0007669"/>
    <property type="project" value="UniProtKB-KW"/>
</dbReference>
<dbReference type="EMBL" id="JADBEB010000001">
    <property type="protein sequence ID" value="MBE1486528.1"/>
    <property type="molecule type" value="Genomic_DNA"/>
</dbReference>
<gene>
    <name evidence="3" type="ORF">H4W31_002166</name>
</gene>
<dbReference type="Proteomes" id="UP000649753">
    <property type="component" value="Unassembled WGS sequence"/>
</dbReference>
<name>A0A927M1P4_9ACTN</name>
<dbReference type="RefSeq" id="WP_192766535.1">
    <property type="nucleotide sequence ID" value="NZ_JADBEB010000001.1"/>
</dbReference>
<dbReference type="Gene3D" id="3.40.50.12710">
    <property type="match status" value="1"/>
</dbReference>
<evidence type="ECO:0000313" key="3">
    <source>
        <dbReference type="EMBL" id="MBE1486528.1"/>
    </source>
</evidence>
<proteinExistence type="predicted"/>
<protein>
    <submittedName>
        <fullName evidence="3">SAM-dependent MidA family methyltransferase</fullName>
    </submittedName>
</protein>
<reference evidence="3" key="1">
    <citation type="submission" date="2020-10" db="EMBL/GenBank/DDBJ databases">
        <title>Sequencing the genomes of 1000 actinobacteria strains.</title>
        <authorList>
            <person name="Klenk H.-P."/>
        </authorList>
    </citation>
    <scope>NUCLEOTIDE SEQUENCE</scope>
    <source>
        <strain evidence="3">DSM 46832</strain>
    </source>
</reference>
<comment type="caution">
    <text evidence="3">The sequence shown here is derived from an EMBL/GenBank/DDBJ whole genome shotgun (WGS) entry which is preliminary data.</text>
</comment>
<dbReference type="InterPro" id="IPR029063">
    <property type="entry name" value="SAM-dependent_MTases_sf"/>
</dbReference>
<keyword evidence="4" id="KW-1185">Reference proteome</keyword>
<evidence type="ECO:0000256" key="1">
    <source>
        <dbReference type="ARBA" id="ARBA00022603"/>
    </source>
</evidence>
<dbReference type="SUPFAM" id="SSF53335">
    <property type="entry name" value="S-adenosyl-L-methionine-dependent methyltransferases"/>
    <property type="match status" value="1"/>
</dbReference>
<evidence type="ECO:0000256" key="2">
    <source>
        <dbReference type="ARBA" id="ARBA00022679"/>
    </source>
</evidence>
<dbReference type="GO" id="GO:0035243">
    <property type="term" value="F:protein-arginine omega-N symmetric methyltransferase activity"/>
    <property type="evidence" value="ECO:0007669"/>
    <property type="project" value="TreeGrafter"/>
</dbReference>
<keyword evidence="2" id="KW-0808">Transferase</keyword>
<evidence type="ECO:0000313" key="4">
    <source>
        <dbReference type="Proteomes" id="UP000649753"/>
    </source>
</evidence>
<dbReference type="PANTHER" id="PTHR12049:SF7">
    <property type="entry name" value="PROTEIN ARGININE METHYLTRANSFERASE NDUFAF7, MITOCHONDRIAL"/>
    <property type="match status" value="1"/>
</dbReference>
<sequence>MPISWRSAISTALYGSSGFFVAGAGPAAHFRTSAHAVPVLGNALLALLDRVDAALDRPDPLDVVDVGAGRGELLTTLARLAPPELAARLRLTAVELAPRPDELPGTIAWRPDLPDRVVGLLVGTEWLDNVPLDVAVPGPDGWLRMLVDPATGTESLGGPLDPDEVDWLDRWWPDQPAEVGRVEVGRVEGGRVEIGLARDLAWASALAALERGLALAVDYGHLRERRPPDGTLTGFRSGRQVAPIPDGSCDLTAHVAIDSVAAAGERASGLPYTLVSQRTALRALGTDGRRPPLALASTDPAGYVRALARASTAAELTDPAGLGGHWWLLQPVGLQGRAPCYRFPL</sequence>
<dbReference type="Pfam" id="PF02636">
    <property type="entry name" value="Methyltransf_28"/>
    <property type="match status" value="1"/>
</dbReference>
<accession>A0A927M1P4</accession>